<keyword evidence="4" id="KW-1185">Reference proteome</keyword>
<dbReference type="OrthoDB" id="333038at2"/>
<protein>
    <recommendedName>
        <fullName evidence="5">Thioesterase</fullName>
    </recommendedName>
</protein>
<dbReference type="PANTHER" id="PTHR31793:SF27">
    <property type="entry name" value="NOVEL THIOESTERASE SUPERFAMILY DOMAIN AND SAPOSIN A-TYPE DOMAIN CONTAINING PROTEIN (0610012H03RIK)"/>
    <property type="match status" value="1"/>
</dbReference>
<dbReference type="PANTHER" id="PTHR31793">
    <property type="entry name" value="4-HYDROXYBENZOYL-COA THIOESTERASE FAMILY MEMBER"/>
    <property type="match status" value="1"/>
</dbReference>
<dbReference type="EMBL" id="FO203512">
    <property type="protein sequence ID" value="CCK75837.1"/>
    <property type="molecule type" value="Genomic_DNA"/>
</dbReference>
<evidence type="ECO:0000256" key="1">
    <source>
        <dbReference type="ARBA" id="ARBA00005953"/>
    </source>
</evidence>
<dbReference type="HOGENOM" id="CLU_101141_8_0_6"/>
<dbReference type="InterPro" id="IPR029069">
    <property type="entry name" value="HotDog_dom_sf"/>
</dbReference>
<dbReference type="Proteomes" id="UP000032749">
    <property type="component" value="Chromosome"/>
</dbReference>
<reference evidence="3 4" key="1">
    <citation type="journal article" date="2013" name="Nat. Commun.">
        <title>Genome sequence and functional genomic analysis of the oil-degrading bacterium Oleispira antarctica.</title>
        <authorList>
            <person name="Kube M."/>
            <person name="Chernikova T.N."/>
            <person name="Al-Ramahi Y."/>
            <person name="Beloqui A."/>
            <person name="Lopez-Cortez N."/>
            <person name="Guazzaroni M.E."/>
            <person name="Heipieper H.J."/>
            <person name="Klages S."/>
            <person name="Kotsyurbenko O.R."/>
            <person name="Langer I."/>
            <person name="Nechitaylo T.Y."/>
            <person name="Lunsdorf H."/>
            <person name="Fernandez M."/>
            <person name="Juarez S."/>
            <person name="Ciordia S."/>
            <person name="Singer A."/>
            <person name="Kagan O."/>
            <person name="Egorova O."/>
            <person name="Petit P.A."/>
            <person name="Stogios P."/>
            <person name="Kim Y."/>
            <person name="Tchigvintsev A."/>
            <person name="Flick R."/>
            <person name="Denaro R."/>
            <person name="Genovese M."/>
            <person name="Albar J.P."/>
            <person name="Reva O.N."/>
            <person name="Martinez-Gomariz M."/>
            <person name="Tran H."/>
            <person name="Ferrer M."/>
            <person name="Savchenko A."/>
            <person name="Yakunin A.F."/>
            <person name="Yakimov M.M."/>
            <person name="Golyshina O.V."/>
            <person name="Reinhardt R."/>
            <person name="Golyshin P.N."/>
        </authorList>
    </citation>
    <scope>NUCLEOTIDE SEQUENCE [LARGE SCALE GENOMIC DNA]</scope>
</reference>
<dbReference type="PATRIC" id="fig|698738.3.peg.1719"/>
<dbReference type="Gene3D" id="3.10.129.10">
    <property type="entry name" value="Hotdog Thioesterase"/>
    <property type="match status" value="1"/>
</dbReference>
<accession>R4YM20</accession>
<name>R4YM20_OLEAN</name>
<dbReference type="CDD" id="cd00586">
    <property type="entry name" value="4HBT"/>
    <property type="match status" value="1"/>
</dbReference>
<dbReference type="AlphaFoldDB" id="R4YM20"/>
<evidence type="ECO:0000313" key="4">
    <source>
        <dbReference type="Proteomes" id="UP000032749"/>
    </source>
</evidence>
<dbReference type="Pfam" id="PF13279">
    <property type="entry name" value="4HBT_2"/>
    <property type="match status" value="1"/>
</dbReference>
<dbReference type="KEGG" id="oai:OLEAN_C16610"/>
<proteinExistence type="inferred from homology"/>
<evidence type="ECO:0008006" key="5">
    <source>
        <dbReference type="Google" id="ProtNLM"/>
    </source>
</evidence>
<dbReference type="GO" id="GO:0047617">
    <property type="term" value="F:fatty acyl-CoA hydrolase activity"/>
    <property type="evidence" value="ECO:0007669"/>
    <property type="project" value="TreeGrafter"/>
</dbReference>
<evidence type="ECO:0000256" key="2">
    <source>
        <dbReference type="ARBA" id="ARBA00022801"/>
    </source>
</evidence>
<organism evidence="3 4">
    <name type="scientific">Oleispira antarctica RB-8</name>
    <dbReference type="NCBI Taxonomy" id="698738"/>
    <lineage>
        <taxon>Bacteria</taxon>
        <taxon>Pseudomonadati</taxon>
        <taxon>Pseudomonadota</taxon>
        <taxon>Gammaproteobacteria</taxon>
        <taxon>Oceanospirillales</taxon>
        <taxon>Oceanospirillaceae</taxon>
        <taxon>Oleispira</taxon>
    </lineage>
</organism>
<comment type="similarity">
    <text evidence="1">Belongs to the 4-hydroxybenzoyl-CoA thioesterase family.</text>
</comment>
<dbReference type="STRING" id="698738.OLEAN_C16610"/>
<keyword evidence="2" id="KW-0378">Hydrolase</keyword>
<dbReference type="InterPro" id="IPR050563">
    <property type="entry name" value="4-hydroxybenzoyl-CoA_TE"/>
</dbReference>
<evidence type="ECO:0000313" key="3">
    <source>
        <dbReference type="EMBL" id="CCK75837.1"/>
    </source>
</evidence>
<sequence length="152" mass="17270">MARVKLVLPETFTFKTVLDVRVSEINYGNHVGNDRMVSLLHEARLRFLRSFGFGEFNIAGLGIMVTDLMVEFKSESFVGENLQFEVGVNDFNKYGCDFIYRVTCADEGRLVTLAKTGIVFFDYDERKIARIPKKFTDLVSSQKTLDSNNTSS</sequence>
<dbReference type="SUPFAM" id="SSF54637">
    <property type="entry name" value="Thioesterase/thiol ester dehydrase-isomerase"/>
    <property type="match status" value="1"/>
</dbReference>
<gene>
    <name evidence="3" type="ORF">OLEAN_C16610</name>
</gene>